<feature type="signal peptide" evidence="1">
    <location>
        <begin position="1"/>
        <end position="21"/>
    </location>
</feature>
<gene>
    <name evidence="2" type="ORF">PF008_g29428</name>
</gene>
<proteinExistence type="predicted"/>
<reference evidence="2 3" key="1">
    <citation type="submission" date="2018-09" db="EMBL/GenBank/DDBJ databases">
        <title>Genomic investigation of the strawberry pathogen Phytophthora fragariae indicates pathogenicity is determined by transcriptional variation in three key races.</title>
        <authorList>
            <person name="Adams T.M."/>
            <person name="Armitage A.D."/>
            <person name="Sobczyk M.K."/>
            <person name="Bates H.J."/>
            <person name="Dunwell J.M."/>
            <person name="Nellist C.F."/>
            <person name="Harrison R.J."/>
        </authorList>
    </citation>
    <scope>NUCLEOTIDE SEQUENCE [LARGE SCALE GENOMIC DNA]</scope>
    <source>
        <strain evidence="2 3">NOV-77</strain>
    </source>
</reference>
<dbReference type="Gene3D" id="2.60.40.1760">
    <property type="entry name" value="glycosyl hydrolase (family 31)"/>
    <property type="match status" value="1"/>
</dbReference>
<dbReference type="Proteomes" id="UP000486351">
    <property type="component" value="Unassembled WGS sequence"/>
</dbReference>
<dbReference type="PANTHER" id="PTHR46959:SF2">
    <property type="entry name" value="SULFOQUINOVOSIDASE"/>
    <property type="match status" value="1"/>
</dbReference>
<evidence type="ECO:0008006" key="4">
    <source>
        <dbReference type="Google" id="ProtNLM"/>
    </source>
</evidence>
<comment type="caution">
    <text evidence="2">The sequence shown here is derived from an EMBL/GenBank/DDBJ whole genome shotgun (WGS) entry which is preliminary data.</text>
</comment>
<feature type="chain" id="PRO_5026119884" description="DOMON domain-containing protein" evidence="1">
    <location>
        <begin position="22"/>
        <end position="179"/>
    </location>
</feature>
<organism evidence="2 3">
    <name type="scientific">Phytophthora fragariae</name>
    <dbReference type="NCBI Taxonomy" id="53985"/>
    <lineage>
        <taxon>Eukaryota</taxon>
        <taxon>Sar</taxon>
        <taxon>Stramenopiles</taxon>
        <taxon>Oomycota</taxon>
        <taxon>Peronosporomycetes</taxon>
        <taxon>Peronosporales</taxon>
        <taxon>Peronosporaceae</taxon>
        <taxon>Phytophthora</taxon>
    </lineage>
</organism>
<dbReference type="AlphaFoldDB" id="A0A6G0Q8F3"/>
<sequence length="179" mass="18192">MQSRLVSALAAAALASPRVGATATSYGPFTVTVSTNASSLSIVNSAGDQVWKSASDRAFISASPGLTTITQASGNFQLSSNDVGTPCQAAVISSSLSSSDSVEVTGSFADSTCSGWTWTISFALDASYAGSSDDDSQPLVFNASVAGDDVDNVYLAYESPQDEAFFGLGEQTGIGNLRG</sequence>
<accession>A0A6G0Q8F3</accession>
<evidence type="ECO:0000313" key="3">
    <source>
        <dbReference type="Proteomes" id="UP000486351"/>
    </source>
</evidence>
<evidence type="ECO:0000256" key="1">
    <source>
        <dbReference type="SAM" id="SignalP"/>
    </source>
</evidence>
<dbReference type="InterPro" id="IPR052990">
    <property type="entry name" value="Sulfoquinovosidase_GH31"/>
</dbReference>
<evidence type="ECO:0000313" key="2">
    <source>
        <dbReference type="EMBL" id="KAE9275092.1"/>
    </source>
</evidence>
<protein>
    <recommendedName>
        <fullName evidence="4">DOMON domain-containing protein</fullName>
    </recommendedName>
</protein>
<dbReference type="EMBL" id="QXFY01004845">
    <property type="protein sequence ID" value="KAE9275092.1"/>
    <property type="molecule type" value="Genomic_DNA"/>
</dbReference>
<dbReference type="PANTHER" id="PTHR46959">
    <property type="entry name" value="SULFOQUINOVOSIDASE"/>
    <property type="match status" value="1"/>
</dbReference>
<keyword evidence="1" id="KW-0732">Signal</keyword>
<name>A0A6G0Q8F3_9STRA</name>